<protein>
    <submittedName>
        <fullName evidence="1">Uncharacterized protein</fullName>
    </submittedName>
</protein>
<name>A0A0F9M6P4_9ZZZZ</name>
<proteinExistence type="predicted"/>
<dbReference type="EMBL" id="LAZR01010823">
    <property type="protein sequence ID" value="KKM64857.1"/>
    <property type="molecule type" value="Genomic_DNA"/>
</dbReference>
<accession>A0A0F9M6P4</accession>
<dbReference type="AlphaFoldDB" id="A0A0F9M6P4"/>
<evidence type="ECO:0000313" key="1">
    <source>
        <dbReference type="EMBL" id="KKM64857.1"/>
    </source>
</evidence>
<comment type="caution">
    <text evidence="1">The sequence shown here is derived from an EMBL/GenBank/DDBJ whole genome shotgun (WGS) entry which is preliminary data.</text>
</comment>
<organism evidence="1">
    <name type="scientific">marine sediment metagenome</name>
    <dbReference type="NCBI Taxonomy" id="412755"/>
    <lineage>
        <taxon>unclassified sequences</taxon>
        <taxon>metagenomes</taxon>
        <taxon>ecological metagenomes</taxon>
    </lineage>
</organism>
<reference evidence="1" key="1">
    <citation type="journal article" date="2015" name="Nature">
        <title>Complex archaea that bridge the gap between prokaryotes and eukaryotes.</title>
        <authorList>
            <person name="Spang A."/>
            <person name="Saw J.H."/>
            <person name="Jorgensen S.L."/>
            <person name="Zaremba-Niedzwiedzka K."/>
            <person name="Martijn J."/>
            <person name="Lind A.E."/>
            <person name="van Eijk R."/>
            <person name="Schleper C."/>
            <person name="Guy L."/>
            <person name="Ettema T.J."/>
        </authorList>
    </citation>
    <scope>NUCLEOTIDE SEQUENCE</scope>
</reference>
<sequence length="55" mass="5775">MSISIPTQSIFSVVVTEKTPTRSGTTNLIIGTKLRVIYQNSALPAIDADNAGVLA</sequence>
<gene>
    <name evidence="1" type="ORF">LCGC14_1497190</name>
</gene>
<feature type="non-terminal residue" evidence="1">
    <location>
        <position position="55"/>
    </location>
</feature>